<dbReference type="Pfam" id="PF25019">
    <property type="entry name" value="LRR_R13L1-DRL21"/>
    <property type="match status" value="1"/>
</dbReference>
<accession>A0ABD3S588</accession>
<feature type="transmembrane region" description="Helical" evidence="1">
    <location>
        <begin position="12"/>
        <end position="31"/>
    </location>
</feature>
<dbReference type="SUPFAM" id="SSF52058">
    <property type="entry name" value="L domain-like"/>
    <property type="match status" value="1"/>
</dbReference>
<evidence type="ECO:0000313" key="4">
    <source>
        <dbReference type="Proteomes" id="UP001634393"/>
    </source>
</evidence>
<dbReference type="InterPro" id="IPR032675">
    <property type="entry name" value="LRR_dom_sf"/>
</dbReference>
<dbReference type="InterPro" id="IPR056789">
    <property type="entry name" value="LRR_R13L1-DRL21"/>
</dbReference>
<feature type="transmembrane region" description="Helical" evidence="1">
    <location>
        <begin position="37"/>
        <end position="56"/>
    </location>
</feature>
<gene>
    <name evidence="3" type="ORF">ACJIZ3_005569</name>
</gene>
<feature type="transmembrane region" description="Helical" evidence="1">
    <location>
        <begin position="137"/>
        <end position="162"/>
    </location>
</feature>
<keyword evidence="1" id="KW-0472">Membrane</keyword>
<dbReference type="EMBL" id="JBJXBP010000007">
    <property type="protein sequence ID" value="KAL3819664.1"/>
    <property type="molecule type" value="Genomic_DNA"/>
</dbReference>
<dbReference type="PANTHER" id="PTHR47186:SF24">
    <property type="entry name" value="DISEASE RESISTANCE RPP13-LIKE PROTEIN 1"/>
    <property type="match status" value="1"/>
</dbReference>
<protein>
    <recommendedName>
        <fullName evidence="2">R13L1/DRL21-like LRR repeat region domain-containing protein</fullName>
    </recommendedName>
</protein>
<evidence type="ECO:0000259" key="2">
    <source>
        <dbReference type="Pfam" id="PF25019"/>
    </source>
</evidence>
<keyword evidence="4" id="KW-1185">Reference proteome</keyword>
<name>A0ABD3S588_9LAMI</name>
<reference evidence="3 4" key="1">
    <citation type="submission" date="2024-12" db="EMBL/GenBank/DDBJ databases">
        <title>The unique morphological basis and parallel evolutionary history of personate flowers in Penstemon.</title>
        <authorList>
            <person name="Depatie T.H."/>
            <person name="Wessinger C.A."/>
        </authorList>
    </citation>
    <scope>NUCLEOTIDE SEQUENCE [LARGE SCALE GENOMIC DNA]</scope>
    <source>
        <strain evidence="3">WTNN_2</strain>
        <tissue evidence="3">Leaf</tissue>
    </source>
</reference>
<feature type="transmembrane region" description="Helical" evidence="1">
    <location>
        <begin position="96"/>
        <end position="116"/>
    </location>
</feature>
<evidence type="ECO:0000313" key="3">
    <source>
        <dbReference type="EMBL" id="KAL3819664.1"/>
    </source>
</evidence>
<feature type="transmembrane region" description="Helical" evidence="1">
    <location>
        <begin position="174"/>
        <end position="194"/>
    </location>
</feature>
<comment type="caution">
    <text evidence="3">The sequence shown here is derived from an EMBL/GenBank/DDBJ whole genome shotgun (WGS) entry which is preliminary data.</text>
</comment>
<organism evidence="3 4">
    <name type="scientific">Penstemon smallii</name>
    <dbReference type="NCBI Taxonomy" id="265156"/>
    <lineage>
        <taxon>Eukaryota</taxon>
        <taxon>Viridiplantae</taxon>
        <taxon>Streptophyta</taxon>
        <taxon>Embryophyta</taxon>
        <taxon>Tracheophyta</taxon>
        <taxon>Spermatophyta</taxon>
        <taxon>Magnoliopsida</taxon>
        <taxon>eudicotyledons</taxon>
        <taxon>Gunneridae</taxon>
        <taxon>Pentapetalae</taxon>
        <taxon>asterids</taxon>
        <taxon>lamiids</taxon>
        <taxon>Lamiales</taxon>
        <taxon>Plantaginaceae</taxon>
        <taxon>Cheloneae</taxon>
        <taxon>Penstemon</taxon>
    </lineage>
</organism>
<evidence type="ECO:0000256" key="1">
    <source>
        <dbReference type="SAM" id="Phobius"/>
    </source>
</evidence>
<dbReference type="AlphaFoldDB" id="A0ABD3S588"/>
<dbReference type="Proteomes" id="UP001634393">
    <property type="component" value="Unassembled WGS sequence"/>
</dbReference>
<proteinExistence type="predicted"/>
<keyword evidence="1" id="KW-1133">Transmembrane helix</keyword>
<dbReference type="PANTHER" id="PTHR47186">
    <property type="entry name" value="LEUCINE-RICH REPEAT-CONTAINING PROTEIN 57"/>
    <property type="match status" value="1"/>
</dbReference>
<keyword evidence="1" id="KW-0812">Transmembrane</keyword>
<feature type="domain" description="R13L1/DRL21-like LRR repeat region" evidence="2">
    <location>
        <begin position="631"/>
        <end position="756"/>
    </location>
</feature>
<dbReference type="Gene3D" id="3.80.10.10">
    <property type="entry name" value="Ribonuclease Inhibitor"/>
    <property type="match status" value="2"/>
</dbReference>
<feature type="transmembrane region" description="Helical" evidence="1">
    <location>
        <begin position="206"/>
        <end position="224"/>
    </location>
</feature>
<sequence>MAYVPNFDQLYFRYICVLGAFLHVVIRCLYLEGTREFLTFLPFACLPLIVVVNFFFTSRKGLREMNTMTFRVLASILFALFPHLQSKPQNLVEVFYFLLIILAISSALFSVVYYFAPNSSSQETIIEERLLMDFYRLMLQIVAHATHLSSLVLLISAFMSFQYRVVGEPAKSEIFELFCCVIIVLFSILPYLIIGPKSRLRNLSSISTYFLAFTLLLFVSKLVIRPLDLEAELVLVYDFMNNLVVNIFLHLLDVCLSKEYDYFYYTFLQLMKIEKRRYADSSKIIQKIKDTQTIAPTGEKEKKKNGLKKEQLIAKRTNKFFTRSAMEKQEEEERQHHVGQKKNKMGPVTSIAIDHDPSNMSSLNSLGVSSEGKIYLQNYYLYFSLFPPGYEFTRDTLVWSWIAAGIIKPLANCEMKETRFNSFINSKIILPSGYDHLSDQVKYKLEMDMSFFSDNQYRRGLDRVIHFADRDHLSLIFEEIDELQFKNLRSCSNLKTLLLHKCYGSEIENLLNNLFLELKLLTLIDLSCTNVMHLPSSVENLTALVYLDMSQTPIRWLPESIGSLCNLETLVLLGCQSLCGLPRSICKLINLQHLELDIARQLQSTPIGIGNLVNLQSLRTFVVGRKDGNGIGELMYMDKLKGSLCILKLENVMNKEEAEKARLRDKKYLTKIEFLWSDLENDEVVRTEEEILENFRPHDALQELNIVFYSGGVFPSWISDPSFSQMVNITLSGCRFCEKLPSFGELPSLKFLSFFDMDAVVDIDFSFCRKHDNQDQQNAFPQLEKLSFDGMSVLENWSGVVKGDFPCLVQLVIKYCPKLVSLPSLSNLESLQVLEIINCPELPCLPEGGIPSSVKCPMVKDCPKLKT</sequence>